<proteinExistence type="predicted"/>
<dbReference type="SUPFAM" id="SSF56655">
    <property type="entry name" value="Carbohydrate phosphatase"/>
    <property type="match status" value="1"/>
</dbReference>
<dbReference type="InterPro" id="IPR000760">
    <property type="entry name" value="Inositol_monophosphatase-like"/>
</dbReference>
<organism evidence="1">
    <name type="scientific">marine metagenome</name>
    <dbReference type="NCBI Taxonomy" id="408172"/>
    <lineage>
        <taxon>unclassified sequences</taxon>
        <taxon>metagenomes</taxon>
        <taxon>ecological metagenomes</taxon>
    </lineage>
</organism>
<evidence type="ECO:0008006" key="2">
    <source>
        <dbReference type="Google" id="ProtNLM"/>
    </source>
</evidence>
<gene>
    <name evidence="1" type="ORF">METZ01_LOCUS418606</name>
</gene>
<feature type="non-terminal residue" evidence="1">
    <location>
        <position position="88"/>
    </location>
</feature>
<protein>
    <recommendedName>
        <fullName evidence="2">Inositol monophosphatase</fullName>
    </recommendedName>
</protein>
<sequence>MTKQAVQAAREAGEIIRSHQDREIDVLHKEGGHTYASQVVTEVDRKAQDAILKVIESSCEEFDLAVLTEESEDDRSRLDKDAFWCIDP</sequence>
<accession>A0A382X3R6</accession>
<dbReference type="EMBL" id="UINC01164745">
    <property type="protein sequence ID" value="SVD65752.1"/>
    <property type="molecule type" value="Genomic_DNA"/>
</dbReference>
<dbReference type="AlphaFoldDB" id="A0A382X3R6"/>
<evidence type="ECO:0000313" key="1">
    <source>
        <dbReference type="EMBL" id="SVD65752.1"/>
    </source>
</evidence>
<dbReference type="Pfam" id="PF00459">
    <property type="entry name" value="Inositol_P"/>
    <property type="match status" value="1"/>
</dbReference>
<name>A0A382X3R6_9ZZZZ</name>
<reference evidence="1" key="1">
    <citation type="submission" date="2018-05" db="EMBL/GenBank/DDBJ databases">
        <authorList>
            <person name="Lanie J.A."/>
            <person name="Ng W.-L."/>
            <person name="Kazmierczak K.M."/>
            <person name="Andrzejewski T.M."/>
            <person name="Davidsen T.M."/>
            <person name="Wayne K.J."/>
            <person name="Tettelin H."/>
            <person name="Glass J.I."/>
            <person name="Rusch D."/>
            <person name="Podicherti R."/>
            <person name="Tsui H.-C.T."/>
            <person name="Winkler M.E."/>
        </authorList>
    </citation>
    <scope>NUCLEOTIDE SEQUENCE</scope>
</reference>
<dbReference type="Gene3D" id="3.30.540.10">
    <property type="entry name" value="Fructose-1,6-Bisphosphatase, subunit A, domain 1"/>
    <property type="match status" value="1"/>
</dbReference>